<dbReference type="AlphaFoldDB" id="A0A8X8W443"/>
<organism evidence="1">
    <name type="scientific">Salvia splendens</name>
    <name type="common">Scarlet sage</name>
    <dbReference type="NCBI Taxonomy" id="180675"/>
    <lineage>
        <taxon>Eukaryota</taxon>
        <taxon>Viridiplantae</taxon>
        <taxon>Streptophyta</taxon>
        <taxon>Embryophyta</taxon>
        <taxon>Tracheophyta</taxon>
        <taxon>Spermatophyta</taxon>
        <taxon>Magnoliopsida</taxon>
        <taxon>eudicotyledons</taxon>
        <taxon>Gunneridae</taxon>
        <taxon>Pentapetalae</taxon>
        <taxon>asterids</taxon>
        <taxon>lamiids</taxon>
        <taxon>Lamiales</taxon>
        <taxon>Lamiaceae</taxon>
        <taxon>Nepetoideae</taxon>
        <taxon>Mentheae</taxon>
        <taxon>Salviinae</taxon>
        <taxon>Salvia</taxon>
        <taxon>Salvia subgen. Calosphace</taxon>
        <taxon>core Calosphace</taxon>
    </lineage>
</organism>
<accession>A0A8X8W443</accession>
<proteinExistence type="predicted"/>
<name>A0A8X8W443_SALSN</name>
<evidence type="ECO:0000313" key="2">
    <source>
        <dbReference type="Proteomes" id="UP000298416"/>
    </source>
</evidence>
<sequence length="74" mass="8393">MSTSSRSSSRMTWPRFEAVVCDHGLEADVVTSNTGHREIELLSRMHLTRAFVPKPLKLKHSKVLSQICIVKTRT</sequence>
<reference evidence="1" key="2">
    <citation type="submission" date="2020-08" db="EMBL/GenBank/DDBJ databases">
        <title>Plant Genome Project.</title>
        <authorList>
            <person name="Zhang R.-G."/>
        </authorList>
    </citation>
    <scope>NUCLEOTIDE SEQUENCE</scope>
    <source>
        <strain evidence="1">Huo1</strain>
        <tissue evidence="1">Leaf</tissue>
    </source>
</reference>
<keyword evidence="2" id="KW-1185">Reference proteome</keyword>
<gene>
    <name evidence="1" type="ORF">SASPL_152917</name>
</gene>
<dbReference type="Proteomes" id="UP000298416">
    <property type="component" value="Unassembled WGS sequence"/>
</dbReference>
<dbReference type="EMBL" id="PNBA02000021">
    <property type="protein sequence ID" value="KAG6387725.1"/>
    <property type="molecule type" value="Genomic_DNA"/>
</dbReference>
<reference evidence="1" key="1">
    <citation type="submission" date="2018-01" db="EMBL/GenBank/DDBJ databases">
        <authorList>
            <person name="Mao J.F."/>
        </authorList>
    </citation>
    <scope>NUCLEOTIDE SEQUENCE</scope>
    <source>
        <strain evidence="1">Huo1</strain>
        <tissue evidence="1">Leaf</tissue>
    </source>
</reference>
<comment type="caution">
    <text evidence="1">The sequence shown here is derived from an EMBL/GenBank/DDBJ whole genome shotgun (WGS) entry which is preliminary data.</text>
</comment>
<evidence type="ECO:0000313" key="1">
    <source>
        <dbReference type="EMBL" id="KAG6387725.1"/>
    </source>
</evidence>
<protein>
    <submittedName>
        <fullName evidence="1">Uncharacterized protein</fullName>
    </submittedName>
</protein>